<feature type="chain" id="PRO_5045602722" evidence="7">
    <location>
        <begin position="19"/>
        <end position="287"/>
    </location>
</feature>
<keyword evidence="4" id="KW-0472">Membrane</keyword>
<accession>A0ABT2BJ99</accession>
<evidence type="ECO:0000313" key="8">
    <source>
        <dbReference type="EMBL" id="MCS0608591.1"/>
    </source>
</evidence>
<dbReference type="PANTHER" id="PTHR38776:SF1">
    <property type="entry name" value="MLTA-INTERACTING PROTEIN-RELATED"/>
    <property type="match status" value="1"/>
</dbReference>
<dbReference type="Pfam" id="PF06629">
    <property type="entry name" value="MipA"/>
    <property type="match status" value="1"/>
</dbReference>
<comment type="caution">
    <text evidence="8">The sequence shown here is derived from an EMBL/GenBank/DDBJ whole genome shotgun (WGS) entry which is preliminary data.</text>
</comment>
<name>A0ABT2BJ99_9BURK</name>
<evidence type="ECO:0000256" key="2">
    <source>
        <dbReference type="ARBA" id="ARBA00005722"/>
    </source>
</evidence>
<evidence type="ECO:0000256" key="6">
    <source>
        <dbReference type="SAM" id="MobiDB-lite"/>
    </source>
</evidence>
<evidence type="ECO:0000256" key="5">
    <source>
        <dbReference type="ARBA" id="ARBA00023237"/>
    </source>
</evidence>
<dbReference type="PROSITE" id="PS51257">
    <property type="entry name" value="PROKAR_LIPOPROTEIN"/>
    <property type="match status" value="1"/>
</dbReference>
<gene>
    <name evidence="8" type="ORF">NX773_10495</name>
</gene>
<organism evidence="8 9">
    <name type="scientific">Massilia solisilvae</name>
    <dbReference type="NCBI Taxonomy" id="1811225"/>
    <lineage>
        <taxon>Bacteria</taxon>
        <taxon>Pseudomonadati</taxon>
        <taxon>Pseudomonadota</taxon>
        <taxon>Betaproteobacteria</taxon>
        <taxon>Burkholderiales</taxon>
        <taxon>Oxalobacteraceae</taxon>
        <taxon>Telluria group</taxon>
        <taxon>Massilia</taxon>
    </lineage>
</organism>
<comment type="subcellular location">
    <subcellularLocation>
        <location evidence="1">Cell outer membrane</location>
    </subcellularLocation>
</comment>
<reference evidence="8 9" key="1">
    <citation type="submission" date="2022-08" db="EMBL/GenBank/DDBJ databases">
        <title>Reclassification of Massilia species as members of the genera Telluria, Duganella, Pseudoduganella, Mokoshia gen. nov. and Zemynaea gen. nov. using orthogonal and non-orthogonal genome-based approaches.</title>
        <authorList>
            <person name="Bowman J.P."/>
        </authorList>
    </citation>
    <scope>NUCLEOTIDE SEQUENCE [LARGE SCALE GENOMIC DNA]</scope>
    <source>
        <strain evidence="8 9">JCM 31607</strain>
    </source>
</reference>
<keyword evidence="5" id="KW-0998">Cell outer membrane</keyword>
<feature type="signal peptide" evidence="7">
    <location>
        <begin position="1"/>
        <end position="18"/>
    </location>
</feature>
<dbReference type="PANTHER" id="PTHR38776">
    <property type="entry name" value="MLTA-INTERACTING PROTEIN-RELATED"/>
    <property type="match status" value="1"/>
</dbReference>
<keyword evidence="9" id="KW-1185">Reference proteome</keyword>
<evidence type="ECO:0000256" key="4">
    <source>
        <dbReference type="ARBA" id="ARBA00023136"/>
    </source>
</evidence>
<protein>
    <submittedName>
        <fullName evidence="8">MipA/OmpV family protein</fullName>
    </submittedName>
</protein>
<feature type="compositionally biased region" description="Polar residues" evidence="6">
    <location>
        <begin position="94"/>
        <end position="104"/>
    </location>
</feature>
<dbReference type="RefSeq" id="WP_258856277.1">
    <property type="nucleotide sequence ID" value="NZ_JANUGV010000002.1"/>
</dbReference>
<dbReference type="InterPro" id="IPR010583">
    <property type="entry name" value="MipA"/>
</dbReference>
<dbReference type="EMBL" id="JANUGV010000002">
    <property type="protein sequence ID" value="MCS0608591.1"/>
    <property type="molecule type" value="Genomic_DNA"/>
</dbReference>
<proteinExistence type="inferred from homology"/>
<keyword evidence="3 7" id="KW-0732">Signal</keyword>
<evidence type="ECO:0000256" key="1">
    <source>
        <dbReference type="ARBA" id="ARBA00004442"/>
    </source>
</evidence>
<comment type="similarity">
    <text evidence="2">Belongs to the MipA/OmpV family.</text>
</comment>
<sequence>MNKLLALALATVSGAACAQTPAINPMPDGSRDMYAGLGVQVAPRYDGSERHKTSAVPVLQVQWSNGIFISGTSVGMHLTSEPSFEVGPLLQYQPGRSENGSSKGPTGIDDALGLGSSSLLPPSPSRMAEAGNRLAGMDKIGARVLGGAFFNYYLAPQWRLTSSLLWGAGNERHGGSVDLGVQRLSTDIAPHHSLSFSAGLRLVNRDYNQAFFGVTVPEAVRSGNRAYTPAGGLELARVGVRWNWSLTPSWMLTTNLQATRLLGAAKDSPLVERPTNVTASTAIAYRF</sequence>
<evidence type="ECO:0000256" key="3">
    <source>
        <dbReference type="ARBA" id="ARBA00022729"/>
    </source>
</evidence>
<dbReference type="Proteomes" id="UP001205861">
    <property type="component" value="Unassembled WGS sequence"/>
</dbReference>
<evidence type="ECO:0000256" key="7">
    <source>
        <dbReference type="SAM" id="SignalP"/>
    </source>
</evidence>
<evidence type="ECO:0000313" key="9">
    <source>
        <dbReference type="Proteomes" id="UP001205861"/>
    </source>
</evidence>
<feature type="region of interest" description="Disordered" evidence="6">
    <location>
        <begin position="87"/>
        <end position="113"/>
    </location>
</feature>